<keyword evidence="3" id="KW-0808">Transferase</keyword>
<evidence type="ECO:0000256" key="8">
    <source>
        <dbReference type="RuleBase" id="RU362079"/>
    </source>
</evidence>
<keyword evidence="4" id="KW-0547">Nucleotide-binding</keyword>
<keyword evidence="7 8" id="KW-0289">Folate biosynthesis</keyword>
<dbReference type="EC" id="2.7.6.3" evidence="8"/>
<gene>
    <name evidence="10" type="ORF">C4N18_02195</name>
</gene>
<evidence type="ECO:0000256" key="7">
    <source>
        <dbReference type="ARBA" id="ARBA00022909"/>
    </source>
</evidence>
<dbReference type="SMART" id="SM00905">
    <property type="entry name" value="FolB"/>
    <property type="match status" value="1"/>
</dbReference>
<dbReference type="InterPro" id="IPR043133">
    <property type="entry name" value="GTP-CH-I_C/QueF"/>
</dbReference>
<dbReference type="SUPFAM" id="SSF55620">
    <property type="entry name" value="Tetrahydrobiopterin biosynthesis enzymes-like"/>
    <property type="match status" value="1"/>
</dbReference>
<dbReference type="PROSITE" id="PS00794">
    <property type="entry name" value="HPPK"/>
    <property type="match status" value="1"/>
</dbReference>
<proteinExistence type="inferred from homology"/>
<dbReference type="GeneID" id="77466785"/>
<organism evidence="10 11">
    <name type="scientific">Fusobacterium varium ATCC 27725</name>
    <dbReference type="NCBI Taxonomy" id="469618"/>
    <lineage>
        <taxon>Bacteria</taxon>
        <taxon>Fusobacteriati</taxon>
        <taxon>Fusobacteriota</taxon>
        <taxon>Fusobacteriia</taxon>
        <taxon>Fusobacteriales</taxon>
        <taxon>Fusobacteriaceae</taxon>
        <taxon>Fusobacterium</taxon>
    </lineage>
</organism>
<comment type="pathway">
    <text evidence="8">Cofactor biosynthesis; tetrahydrofolate biosynthesis; 2-amino-4-hydroxy-6-hydroxymethyl-7,8-dihydropteridine diphosphate from 7,8-dihydroneopterin triphosphate: step 3/4.</text>
</comment>
<evidence type="ECO:0000256" key="5">
    <source>
        <dbReference type="ARBA" id="ARBA00022777"/>
    </source>
</evidence>
<evidence type="ECO:0000256" key="4">
    <source>
        <dbReference type="ARBA" id="ARBA00022741"/>
    </source>
</evidence>
<comment type="similarity">
    <text evidence="2">In the N-terminal section; belongs to the DHNA family.</text>
</comment>
<keyword evidence="5" id="KW-0418">Kinase</keyword>
<sequence>MDKIYINNLEFIAYHGVFPEEKKLGQKFLVSAEMTTSTREAGKTGNLKKSTHYGLVANDIGEIFTGKSIDLIETCAEEIAEMILTKYPLISEVKVTVKKPWAPLQMHFENVAVEITRKRHTVYLSIGSNMGDKKQNLLTAIEKIGLIKHTTVTKTSTIVETEPFGVKEQDDFLNACLEIKTLLYPHELLEELLKIEEEMGRKRIKKWGPRIIDIDILLFDKEVIEDDDLAVPHPWMCDRSFVLDPLCEIAPNVVHPLEKKTIFNLKRVLDEILDEKENEILS</sequence>
<dbReference type="InterPro" id="IPR006156">
    <property type="entry name" value="Dihydroneopterin_aldolase"/>
</dbReference>
<keyword evidence="11" id="KW-1185">Reference proteome</keyword>
<comment type="catalytic activity">
    <reaction evidence="8">
        <text>7,8-dihydroneopterin = 6-hydroxymethyl-7,8-dihydropterin + glycolaldehyde</text>
        <dbReference type="Rhea" id="RHEA:10540"/>
        <dbReference type="ChEBI" id="CHEBI:17001"/>
        <dbReference type="ChEBI" id="CHEBI:17071"/>
        <dbReference type="ChEBI" id="CHEBI:44841"/>
        <dbReference type="EC" id="4.1.2.25"/>
    </reaction>
</comment>
<dbReference type="Proteomes" id="UP000241238">
    <property type="component" value="Chromosome"/>
</dbReference>
<dbReference type="PANTHER" id="PTHR43071:SF1">
    <property type="entry name" value="2-AMINO-4-HYDROXY-6-HYDROXYMETHYLDIHYDROPTERIDINE PYROPHOSPHOKINASE"/>
    <property type="match status" value="1"/>
</dbReference>
<dbReference type="NCBIfam" id="TIGR00525">
    <property type="entry name" value="folB"/>
    <property type="match status" value="1"/>
</dbReference>
<keyword evidence="6" id="KW-0067">ATP-binding</keyword>
<comment type="function">
    <text evidence="8">Catalyzes the conversion of 7,8-dihydroneopterin to 6-hydroxymethyl-7,8-dihydropterin.</text>
</comment>
<dbReference type="CDD" id="cd00483">
    <property type="entry name" value="HPPK"/>
    <property type="match status" value="1"/>
</dbReference>
<dbReference type="Gene3D" id="3.30.1130.10">
    <property type="match status" value="1"/>
</dbReference>
<comment type="pathway">
    <text evidence="1">Cofactor biosynthesis; tetrahydrofolate biosynthesis; 2-amino-4-hydroxy-6-hydroxymethyl-7,8-dihydropteridine diphosphate from 7,8-dihydroneopterin triphosphate: step 4/4.</text>
</comment>
<name>A0ABN5JDR0_FUSVA</name>
<dbReference type="InterPro" id="IPR035907">
    <property type="entry name" value="Hppk_sf"/>
</dbReference>
<keyword evidence="8" id="KW-0456">Lyase</keyword>
<protein>
    <recommendedName>
        <fullName evidence="8">Bifunctional folate synthesis protein</fullName>
    </recommendedName>
    <domain>
        <recommendedName>
            <fullName evidence="8">Dihydroneopterin aldolase</fullName>
            <shortName evidence="8">DHNA</shortName>
            <ecNumber evidence="8">4.1.2.25</ecNumber>
        </recommendedName>
        <alternativeName>
            <fullName evidence="8">7,8-dihydroneopterin aldolase</fullName>
        </alternativeName>
    </domain>
    <domain>
        <recommendedName>
            <fullName evidence="8">2-amino-4-hydroxy-6-hydroxymethyldihydropteridine pyrophosphokinase</fullName>
            <ecNumber evidence="8">2.7.6.3</ecNumber>
        </recommendedName>
        <alternativeName>
            <fullName evidence="8">6-hydroxymethyl-7,8-dihydropterin pyrophosphokinase</fullName>
            <shortName evidence="8">PPPK</shortName>
        </alternativeName>
        <alternativeName>
            <fullName evidence="8">7,8-dihydro-6-hydroxymethylpterin pyrophosphokinase</fullName>
            <shortName evidence="8">HPPK</shortName>
        </alternativeName>
    </domain>
</protein>
<dbReference type="InterPro" id="IPR006157">
    <property type="entry name" value="FolB_dom"/>
</dbReference>
<dbReference type="EC" id="4.1.2.25" evidence="8"/>
<dbReference type="PANTHER" id="PTHR43071">
    <property type="entry name" value="2-AMINO-4-HYDROXY-6-HYDROXYMETHYLDIHYDROPTERIDINE PYROPHOSPHOKINASE"/>
    <property type="match status" value="1"/>
</dbReference>
<evidence type="ECO:0000256" key="6">
    <source>
        <dbReference type="ARBA" id="ARBA00022840"/>
    </source>
</evidence>
<evidence type="ECO:0000259" key="9">
    <source>
        <dbReference type="PROSITE" id="PS00794"/>
    </source>
</evidence>
<evidence type="ECO:0000256" key="2">
    <source>
        <dbReference type="ARBA" id="ARBA00009640"/>
    </source>
</evidence>
<reference evidence="11" key="1">
    <citation type="journal article" date="2018" name="MSphere">
        <title>Fusobacterium Genomics Using MinION and Illumina Sequencing Enables Genome Completion and Correction.</title>
        <authorList>
            <person name="Todd S.M."/>
            <person name="Settlage R.E."/>
            <person name="Lahmers K.K."/>
            <person name="Slade D.J."/>
        </authorList>
    </citation>
    <scope>NUCLEOTIDE SEQUENCE [LARGE SCALE GENOMIC DNA]</scope>
    <source>
        <strain evidence="11">ATCC 27725</strain>
    </source>
</reference>
<evidence type="ECO:0000313" key="10">
    <source>
        <dbReference type="EMBL" id="AVQ30095.1"/>
    </source>
</evidence>
<dbReference type="Pfam" id="PF01288">
    <property type="entry name" value="HPPK"/>
    <property type="match status" value="1"/>
</dbReference>
<dbReference type="CDD" id="cd00534">
    <property type="entry name" value="DHNA_DHNTPE"/>
    <property type="match status" value="1"/>
</dbReference>
<dbReference type="EMBL" id="CP028103">
    <property type="protein sequence ID" value="AVQ30095.1"/>
    <property type="molecule type" value="Genomic_DNA"/>
</dbReference>
<dbReference type="NCBIfam" id="TIGR01498">
    <property type="entry name" value="folK"/>
    <property type="match status" value="1"/>
</dbReference>
<evidence type="ECO:0000256" key="3">
    <source>
        <dbReference type="ARBA" id="ARBA00022679"/>
    </source>
</evidence>
<feature type="domain" description="7,8-dihydro-6-hydroxymethylpterin-pyrophosphokinase" evidence="9">
    <location>
        <begin position="206"/>
        <end position="217"/>
    </location>
</feature>
<evidence type="ECO:0000256" key="1">
    <source>
        <dbReference type="ARBA" id="ARBA00005051"/>
    </source>
</evidence>
<comment type="similarity">
    <text evidence="8">Belongs to the DHNA family.</text>
</comment>
<dbReference type="Pfam" id="PF02152">
    <property type="entry name" value="FolB"/>
    <property type="match status" value="1"/>
</dbReference>
<dbReference type="NCBIfam" id="TIGR00526">
    <property type="entry name" value="folB_dom"/>
    <property type="match status" value="1"/>
</dbReference>
<accession>A0ABN5JDR0</accession>
<dbReference type="SUPFAM" id="SSF55083">
    <property type="entry name" value="6-hydroxymethyl-7,8-dihydropterin pyrophosphokinase, HPPK"/>
    <property type="match status" value="1"/>
</dbReference>
<dbReference type="Gene3D" id="3.30.70.560">
    <property type="entry name" value="7,8-Dihydro-6-hydroxymethylpterin-pyrophosphokinase HPPK"/>
    <property type="match status" value="1"/>
</dbReference>
<dbReference type="RefSeq" id="WP_005949441.1">
    <property type="nucleotide sequence ID" value="NZ_CP028103.1"/>
</dbReference>
<evidence type="ECO:0000313" key="11">
    <source>
        <dbReference type="Proteomes" id="UP000241238"/>
    </source>
</evidence>
<dbReference type="InterPro" id="IPR000550">
    <property type="entry name" value="Hppk"/>
</dbReference>